<evidence type="ECO:0000313" key="1">
    <source>
        <dbReference type="EMBL" id="MEK0189501.1"/>
    </source>
</evidence>
<reference evidence="1 2" key="1">
    <citation type="journal article" date="2020" name="Harmful Algae">
        <title>Molecular and morphological characterization of a novel dihydroanatoxin-a producing Microcoleus species (cyanobacteria) from the Russian River, California, USA.</title>
        <authorList>
            <person name="Conklin K.Y."/>
            <person name="Stancheva R."/>
            <person name="Otten T.G."/>
            <person name="Fadness R."/>
            <person name="Boyer G.L."/>
            <person name="Read B."/>
            <person name="Zhang X."/>
            <person name="Sheath R.G."/>
        </authorList>
    </citation>
    <scope>NUCLEOTIDE SEQUENCE [LARGE SCALE GENOMIC DNA]</scope>
    <source>
        <strain evidence="1 2">PTRS2</strain>
    </source>
</reference>
<accession>A0ABU8YYQ9</accession>
<organism evidence="1 2">
    <name type="scientific">Microcoleus anatoxicus PTRS2</name>
    <dbReference type="NCBI Taxonomy" id="2705321"/>
    <lineage>
        <taxon>Bacteria</taxon>
        <taxon>Bacillati</taxon>
        <taxon>Cyanobacteriota</taxon>
        <taxon>Cyanophyceae</taxon>
        <taxon>Oscillatoriophycideae</taxon>
        <taxon>Oscillatoriales</taxon>
        <taxon>Microcoleaceae</taxon>
        <taxon>Microcoleus</taxon>
        <taxon>Microcoleus anatoxicus</taxon>
    </lineage>
</organism>
<feature type="non-terminal residue" evidence="1">
    <location>
        <position position="162"/>
    </location>
</feature>
<keyword evidence="2" id="KW-1185">Reference proteome</keyword>
<comment type="caution">
    <text evidence="1">The sequence shown here is derived from an EMBL/GenBank/DDBJ whole genome shotgun (WGS) entry which is preliminary data.</text>
</comment>
<feature type="non-terminal residue" evidence="1">
    <location>
        <position position="1"/>
    </location>
</feature>
<protein>
    <submittedName>
        <fullName evidence="1">Uncharacterized protein</fullName>
    </submittedName>
</protein>
<sequence length="162" mass="19177">EQKLQEVALENCDVEPYKTLLEQELFALVSAYFAQEIKENEKVFQIFTGQSLTRIDRTTQEMHAWLEEIVEKSRIAYVPIDWRDICQQILDEKEQQRLSSDRLTFGNHQIDDVYVPLGLVERHKVTEKRENLGAEEGSDLYREKEVTQTFEHSEFLEQVIQQ</sequence>
<dbReference type="EMBL" id="JBBLXS010001307">
    <property type="protein sequence ID" value="MEK0189501.1"/>
    <property type="molecule type" value="Genomic_DNA"/>
</dbReference>
<dbReference type="Proteomes" id="UP001384579">
    <property type="component" value="Unassembled WGS sequence"/>
</dbReference>
<name>A0ABU8YYQ9_9CYAN</name>
<dbReference type="RefSeq" id="WP_340542656.1">
    <property type="nucleotide sequence ID" value="NZ_JBBLXS010001307.1"/>
</dbReference>
<proteinExistence type="predicted"/>
<evidence type="ECO:0000313" key="2">
    <source>
        <dbReference type="Proteomes" id="UP001384579"/>
    </source>
</evidence>
<gene>
    <name evidence="1" type="ORF">WMG39_32355</name>
</gene>